<dbReference type="AlphaFoldDB" id="A0A1B3ZAX3"/>
<proteinExistence type="predicted"/>
<dbReference type="KEGG" id="span:AWL63_11930"/>
<protein>
    <submittedName>
        <fullName evidence="1">Uncharacterized protein</fullName>
    </submittedName>
</protein>
<dbReference type="Proteomes" id="UP000094256">
    <property type="component" value="Chromosome"/>
</dbReference>
<name>A0A1B3ZAX3_9SPHN</name>
<evidence type="ECO:0000313" key="2">
    <source>
        <dbReference type="Proteomes" id="UP000094256"/>
    </source>
</evidence>
<evidence type="ECO:0000313" key="1">
    <source>
        <dbReference type="EMBL" id="AOH84573.1"/>
    </source>
</evidence>
<keyword evidence="2" id="KW-1185">Reference proteome</keyword>
<dbReference type="STRING" id="1560345.AWL63_11930"/>
<sequence>MSIKSNPDTEAAMPVRYAIPMPRRSDTISGALRRAFEAPADDCDMMMLLRTIDQADLAARRA</sequence>
<organism evidence="1 2">
    <name type="scientific">Sphingomonas panacis</name>
    <dbReference type="NCBI Taxonomy" id="1560345"/>
    <lineage>
        <taxon>Bacteria</taxon>
        <taxon>Pseudomonadati</taxon>
        <taxon>Pseudomonadota</taxon>
        <taxon>Alphaproteobacteria</taxon>
        <taxon>Sphingomonadales</taxon>
        <taxon>Sphingomonadaceae</taxon>
        <taxon>Sphingomonas</taxon>
    </lineage>
</organism>
<reference evidence="1 2" key="1">
    <citation type="submission" date="2016-01" db="EMBL/GenBank/DDBJ databases">
        <title>Complete genome and mega plasmid sequence of Sphingomonas panacis DCY99 elicits systemic resistance in rice to Xanthomonas oryzae.</title>
        <authorList>
            <person name="Kim Y.J."/>
            <person name="Yang D.C."/>
            <person name="Sing P."/>
        </authorList>
    </citation>
    <scope>NUCLEOTIDE SEQUENCE [LARGE SCALE GENOMIC DNA]</scope>
    <source>
        <strain evidence="1 2">DCY99</strain>
    </source>
</reference>
<accession>A0A1B3ZAX3</accession>
<gene>
    <name evidence="1" type="ORF">AWL63_11930</name>
</gene>
<dbReference type="EMBL" id="CP014168">
    <property type="protein sequence ID" value="AOH84573.1"/>
    <property type="molecule type" value="Genomic_DNA"/>
</dbReference>